<dbReference type="InterPro" id="IPR003594">
    <property type="entry name" value="HATPase_dom"/>
</dbReference>
<dbReference type="InterPro" id="IPR029016">
    <property type="entry name" value="GAF-like_dom_sf"/>
</dbReference>
<dbReference type="PANTHER" id="PTHR24421">
    <property type="entry name" value="NITRATE/NITRITE SENSOR PROTEIN NARX-RELATED"/>
    <property type="match status" value="1"/>
</dbReference>
<evidence type="ECO:0000256" key="1">
    <source>
        <dbReference type="ARBA" id="ARBA00022679"/>
    </source>
</evidence>
<dbReference type="Proteomes" id="UP001501079">
    <property type="component" value="Unassembled WGS sequence"/>
</dbReference>
<dbReference type="Gene3D" id="3.30.565.10">
    <property type="entry name" value="Histidine kinase-like ATPase, C-terminal domain"/>
    <property type="match status" value="1"/>
</dbReference>
<dbReference type="SMART" id="SM00387">
    <property type="entry name" value="HATPase_c"/>
    <property type="match status" value="1"/>
</dbReference>
<keyword evidence="2" id="KW-0418">Kinase</keyword>
<dbReference type="InterPro" id="IPR003018">
    <property type="entry name" value="GAF"/>
</dbReference>
<proteinExistence type="predicted"/>
<dbReference type="SUPFAM" id="SSF55874">
    <property type="entry name" value="ATPase domain of HSP90 chaperone/DNA topoisomerase II/histidine kinase"/>
    <property type="match status" value="1"/>
</dbReference>
<sequence length="552" mass="58216">MAPGTPVEARLRALIQANAQLVSALDIEVVLRRIVELAIELSGAQYGALGVLSATAPTTPTGKRLERFIYVGLDQDEARAIGHLPDGHGLLGALIDDPRPIRLDEIGVDARSVGFPAHHPPMREFLGVPVHSRDTIFGNLYLTNHAGGFTEDDQEVVTALAATAGLAIQNARLYTETARRQAWTAVTAEITAALLAGDGRDPLALIAERVHDTADAAVVMVMVPTSRAEDEGRGADAGEPGTLRVAAVSGIGWEDALGDEVAIADSLAGRAFSSGQAAYAETLPVAYAHDGMLGPTLALPLTADGANSGVLVIGRATDQVAFSEATRQLAAEFAGQASLALALAEARDARQRMAVVRDRSRIARELHDNVIQQLFGSGLELQGLLGTGIRPDAGASIQRVTEQLDDAISQIRLAIFALTATQTDASSLRHRVIDVVEQYRHELLRSPRIDFRGALDSTVTPELADDVVAVVREAVSNTVKHARARTVNVSVALADGRLRVEVADDGQGGVDASSRRSGLANLHARAEARGGTFTIESPTTGTRIVWEVPIGA</sequence>
<name>A0ABP7ZRD9_9MICO</name>
<dbReference type="Pfam" id="PF13492">
    <property type="entry name" value="GAF_3"/>
    <property type="match status" value="1"/>
</dbReference>
<feature type="domain" description="GAF" evidence="4">
    <location>
        <begin position="198"/>
        <end position="351"/>
    </location>
</feature>
<dbReference type="Gene3D" id="3.30.450.40">
    <property type="match status" value="2"/>
</dbReference>
<keyword evidence="7" id="KW-1185">Reference proteome</keyword>
<keyword evidence="1" id="KW-0808">Transferase</keyword>
<feature type="domain" description="Histidine kinase/HSP90-like ATPase" evidence="5">
    <location>
        <begin position="462"/>
        <end position="552"/>
    </location>
</feature>
<accession>A0ABP7ZRD9</accession>
<dbReference type="InterPro" id="IPR050482">
    <property type="entry name" value="Sensor_HK_TwoCompSys"/>
</dbReference>
<dbReference type="Pfam" id="PF13185">
    <property type="entry name" value="GAF_2"/>
    <property type="match status" value="1"/>
</dbReference>
<dbReference type="EMBL" id="BAABBW010000001">
    <property type="protein sequence ID" value="GAA4168560.1"/>
    <property type="molecule type" value="Genomic_DNA"/>
</dbReference>
<dbReference type="Pfam" id="PF13581">
    <property type="entry name" value="HATPase_c_2"/>
    <property type="match status" value="1"/>
</dbReference>
<evidence type="ECO:0000313" key="6">
    <source>
        <dbReference type="EMBL" id="GAA4168560.1"/>
    </source>
</evidence>
<dbReference type="PANTHER" id="PTHR24421:SF56">
    <property type="entry name" value="OXYGEN SENSOR HISTIDINE KINASE RESPONSE REGULATOR DOST"/>
    <property type="match status" value="1"/>
</dbReference>
<dbReference type="Pfam" id="PF07730">
    <property type="entry name" value="HisKA_3"/>
    <property type="match status" value="1"/>
</dbReference>
<evidence type="ECO:0000313" key="7">
    <source>
        <dbReference type="Proteomes" id="UP001501079"/>
    </source>
</evidence>
<evidence type="ECO:0000256" key="2">
    <source>
        <dbReference type="ARBA" id="ARBA00022777"/>
    </source>
</evidence>
<dbReference type="RefSeq" id="WP_344751570.1">
    <property type="nucleotide sequence ID" value="NZ_BAABBW010000001.1"/>
</dbReference>
<evidence type="ECO:0000256" key="3">
    <source>
        <dbReference type="ARBA" id="ARBA00023012"/>
    </source>
</evidence>
<feature type="domain" description="GAF" evidence="4">
    <location>
        <begin position="26"/>
        <end position="178"/>
    </location>
</feature>
<dbReference type="SUPFAM" id="SSF55781">
    <property type="entry name" value="GAF domain-like"/>
    <property type="match status" value="2"/>
</dbReference>
<gene>
    <name evidence="6" type="ORF">GCM10022287_03750</name>
</gene>
<reference evidence="7" key="1">
    <citation type="journal article" date="2019" name="Int. J. Syst. Evol. Microbiol.">
        <title>The Global Catalogue of Microorganisms (GCM) 10K type strain sequencing project: providing services to taxonomists for standard genome sequencing and annotation.</title>
        <authorList>
            <consortium name="The Broad Institute Genomics Platform"/>
            <consortium name="The Broad Institute Genome Sequencing Center for Infectious Disease"/>
            <person name="Wu L."/>
            <person name="Ma J."/>
        </authorList>
    </citation>
    <scope>NUCLEOTIDE SEQUENCE [LARGE SCALE GENOMIC DNA]</scope>
    <source>
        <strain evidence="7">JCM 17591</strain>
    </source>
</reference>
<comment type="caution">
    <text evidence="6">The sequence shown here is derived from an EMBL/GenBank/DDBJ whole genome shotgun (WGS) entry which is preliminary data.</text>
</comment>
<dbReference type="InterPro" id="IPR011712">
    <property type="entry name" value="Sig_transdc_His_kin_sub3_dim/P"/>
</dbReference>
<dbReference type="Gene3D" id="1.20.5.1930">
    <property type="match status" value="1"/>
</dbReference>
<evidence type="ECO:0000259" key="5">
    <source>
        <dbReference type="SMART" id="SM00387"/>
    </source>
</evidence>
<dbReference type="InterPro" id="IPR036890">
    <property type="entry name" value="HATPase_C_sf"/>
</dbReference>
<keyword evidence="3" id="KW-0902">Two-component regulatory system</keyword>
<dbReference type="SMART" id="SM00065">
    <property type="entry name" value="GAF"/>
    <property type="match status" value="2"/>
</dbReference>
<evidence type="ECO:0000259" key="4">
    <source>
        <dbReference type="SMART" id="SM00065"/>
    </source>
</evidence>
<dbReference type="CDD" id="cd16917">
    <property type="entry name" value="HATPase_UhpB-NarQ-NarX-like"/>
    <property type="match status" value="1"/>
</dbReference>
<protein>
    <submittedName>
        <fullName evidence="6">GAF domain-containing protein</fullName>
    </submittedName>
</protein>
<organism evidence="6 7">
    <name type="scientific">Gryllotalpicola koreensis</name>
    <dbReference type="NCBI Taxonomy" id="993086"/>
    <lineage>
        <taxon>Bacteria</taxon>
        <taxon>Bacillati</taxon>
        <taxon>Actinomycetota</taxon>
        <taxon>Actinomycetes</taxon>
        <taxon>Micrococcales</taxon>
        <taxon>Microbacteriaceae</taxon>
        <taxon>Gryllotalpicola</taxon>
    </lineage>
</organism>